<dbReference type="PROSITE" id="PS51257">
    <property type="entry name" value="PROKAR_LIPOPROTEIN"/>
    <property type="match status" value="1"/>
</dbReference>
<dbReference type="EMBL" id="JBHSDC010000012">
    <property type="protein sequence ID" value="MFC4231758.1"/>
    <property type="molecule type" value="Genomic_DNA"/>
</dbReference>
<evidence type="ECO:0000313" key="4">
    <source>
        <dbReference type="Proteomes" id="UP001595906"/>
    </source>
</evidence>
<dbReference type="Pfam" id="PF07593">
    <property type="entry name" value="UnbV_ASPIC"/>
    <property type="match status" value="1"/>
</dbReference>
<evidence type="ECO:0000259" key="2">
    <source>
        <dbReference type="Pfam" id="PF07593"/>
    </source>
</evidence>
<dbReference type="PANTHER" id="PTHR16026">
    <property type="entry name" value="CARTILAGE ACIDIC PROTEIN 1"/>
    <property type="match status" value="1"/>
</dbReference>
<keyword evidence="1" id="KW-0732">Signal</keyword>
<reference evidence="4" key="1">
    <citation type="journal article" date="2019" name="Int. J. Syst. Evol. Microbiol.">
        <title>The Global Catalogue of Microorganisms (GCM) 10K type strain sequencing project: providing services to taxonomists for standard genome sequencing and annotation.</title>
        <authorList>
            <consortium name="The Broad Institute Genomics Platform"/>
            <consortium name="The Broad Institute Genome Sequencing Center for Infectious Disease"/>
            <person name="Wu L."/>
            <person name="Ma J."/>
        </authorList>
    </citation>
    <scope>NUCLEOTIDE SEQUENCE [LARGE SCALE GENOMIC DNA]</scope>
    <source>
        <strain evidence="4">CECT 8010</strain>
    </source>
</reference>
<dbReference type="Proteomes" id="UP001595906">
    <property type="component" value="Unassembled WGS sequence"/>
</dbReference>
<proteinExistence type="predicted"/>
<dbReference type="SUPFAM" id="SSF69318">
    <property type="entry name" value="Integrin alpha N-terminal domain"/>
    <property type="match status" value="3"/>
</dbReference>
<name>A0ABV8PX75_9BACT</name>
<sequence length="1106" mass="123750">MRLLYVKILFVATAFSVIGFSCNQKEASAKLFELVDHTGVDFVNKVEDTKDFNIFNYRNFYNGGGVAIGDVNNDGLADIFFTANMGSNKLYLNKGNFKFEDITLTSGITKQNDWSTGVVMVDINHDGWLDIYVSNAGYKPGQEPQNRLYINNHNNTFTEEAEQYGLTNKGGYCTQVAFFDYDLDGDLDCYILNNSFISANTLNYSNKRELRAKDWPVADYYKGGGDKLMRNDNGHFTDVSEEAHIYGSLIGFGLGVNVGDINNDGYPDLYICNDFFEKDYLYINQKNGTFKEELEQHLQHTGHFSMGADLGDINNDGNIDIFTTDMLPKDDKRLKTTTAFESSDVNNLKIKSGFYYQYMQNCLQVNNGDGHFVETAYYSGVAASDWSWGGLIFDADNDGKNDIYVSNGIYHDITDQDFIDFFANDVLQKMAATGEKEQVGELIKKMSSQKLVNKFFHNKGNLKFSDDGEAMGVTQPSFSSGCAYGDLDNDGDLDLVVNNTNEPAFIYKNNSRETNHNNYIAVNLKGNDNNSFAIGSKIKVYRGTEVFTKEIIPSRGFQSSMDYKAVIGLGEKAVDSMIIIWPNRTFVKMIKPAINQLYQIQQVASDHIYQAPNTLQAPMFTTVQAQFEKHIEDDYDDFFYERNIPEMLSKEGPRAAVGDVNGDGLEDIYIGGATNHAGQLYLQQKDGKFIKQNEPVFQQFADFEDVATLFFDCDNDGDLDLFVGSGGNNAPAGTRQMQNRLYKNDGKGHFTIDTKSLPINAGNTSVVIANDFDGDSDLDLFVGSKNVSSSYGETPKSYLLENDGKGNFRDITPSIISNVGMVSNAVWADILGDKQKELIVVGDWMHPTIFTYRNHHFEPVTTNLDKLFGWWKTVSVADVDNDGDQDLILGNIGENFYLQPSDISPVKLFMNDFDASGSVKKILTRTIDGKDKPVFMKRDLTEQIPSLKKQNLKHADYADKSIEDLFGKSITASSDIKQFTYATTVVAINEGNGKFTIKPLPMQVQLSSVNAILPIDVNSDGLIDLVLGGNRFDFLPQFSRIDASYGHVLINKGKGNFEWVNNSKTGISINGQVRDIKVINVKQRKQILVLQNNDMPLLYKLEKPLQ</sequence>
<dbReference type="InterPro" id="IPR013517">
    <property type="entry name" value="FG-GAP"/>
</dbReference>
<dbReference type="Gene3D" id="2.130.10.130">
    <property type="entry name" value="Integrin alpha, N-terminal"/>
    <property type="match status" value="3"/>
</dbReference>
<feature type="domain" description="ASPIC/UnbV" evidence="2">
    <location>
        <begin position="533"/>
        <end position="598"/>
    </location>
</feature>
<keyword evidence="4" id="KW-1185">Reference proteome</keyword>
<dbReference type="RefSeq" id="WP_379013351.1">
    <property type="nucleotide sequence ID" value="NZ_JBHSDC010000012.1"/>
</dbReference>
<dbReference type="InterPro" id="IPR027039">
    <property type="entry name" value="Crtac1"/>
</dbReference>
<dbReference type="InterPro" id="IPR028994">
    <property type="entry name" value="Integrin_alpha_N"/>
</dbReference>
<dbReference type="InterPro" id="IPR011519">
    <property type="entry name" value="UnbV_ASPIC"/>
</dbReference>
<comment type="caution">
    <text evidence="3">The sequence shown here is derived from an EMBL/GenBank/DDBJ whole genome shotgun (WGS) entry which is preliminary data.</text>
</comment>
<evidence type="ECO:0000256" key="1">
    <source>
        <dbReference type="ARBA" id="ARBA00022729"/>
    </source>
</evidence>
<dbReference type="PANTHER" id="PTHR16026:SF0">
    <property type="entry name" value="CARTILAGE ACIDIC PROTEIN 1"/>
    <property type="match status" value="1"/>
</dbReference>
<gene>
    <name evidence="3" type="ORF">ACFOW1_07640</name>
</gene>
<dbReference type="Pfam" id="PF13517">
    <property type="entry name" value="FG-GAP_3"/>
    <property type="match status" value="5"/>
</dbReference>
<accession>A0ABV8PX75</accession>
<protein>
    <submittedName>
        <fullName evidence="3">VCBS repeat-containing protein</fullName>
    </submittedName>
</protein>
<organism evidence="3 4">
    <name type="scientific">Parasediminibacterium paludis</name>
    <dbReference type="NCBI Taxonomy" id="908966"/>
    <lineage>
        <taxon>Bacteria</taxon>
        <taxon>Pseudomonadati</taxon>
        <taxon>Bacteroidota</taxon>
        <taxon>Chitinophagia</taxon>
        <taxon>Chitinophagales</taxon>
        <taxon>Chitinophagaceae</taxon>
        <taxon>Parasediminibacterium</taxon>
    </lineage>
</organism>
<evidence type="ECO:0000313" key="3">
    <source>
        <dbReference type="EMBL" id="MFC4231758.1"/>
    </source>
</evidence>